<evidence type="ECO:0000313" key="2">
    <source>
        <dbReference type="Proteomes" id="UP000011080"/>
    </source>
</evidence>
<accession>L8HTS9</accession>
<reference evidence="1 2" key="1">
    <citation type="journal article" date="2012" name="Nat. Genet.">
        <title>The yak genome and adaptation to life at high altitude.</title>
        <authorList>
            <person name="Qiu Q."/>
            <person name="Zhang G."/>
            <person name="Ma T."/>
            <person name="Qian W."/>
            <person name="Wang J."/>
            <person name="Ye Z."/>
            <person name="Cao C."/>
            <person name="Hu Q."/>
            <person name="Kim J."/>
            <person name="Larkin D.M."/>
            <person name="Auvil L."/>
            <person name="Capitanu B."/>
            <person name="Ma J."/>
            <person name="Lewin H.A."/>
            <person name="Qian X."/>
            <person name="Lang Y."/>
            <person name="Zhou R."/>
            <person name="Wang L."/>
            <person name="Wang K."/>
            <person name="Xia J."/>
            <person name="Liao S."/>
            <person name="Pan S."/>
            <person name="Lu X."/>
            <person name="Hou H."/>
            <person name="Wang Y."/>
            <person name="Zang X."/>
            <person name="Yin Y."/>
            <person name="Ma H."/>
            <person name="Zhang J."/>
            <person name="Wang Z."/>
            <person name="Zhang Y."/>
            <person name="Zhang D."/>
            <person name="Yonezawa T."/>
            <person name="Hasegawa M."/>
            <person name="Zhong Y."/>
            <person name="Liu W."/>
            <person name="Zhang Y."/>
            <person name="Huang Z."/>
            <person name="Zhang S."/>
            <person name="Long R."/>
            <person name="Yang H."/>
            <person name="Wang J."/>
            <person name="Lenstra J.A."/>
            <person name="Cooper D.N."/>
            <person name="Wu Y."/>
            <person name="Wang J."/>
            <person name="Shi P."/>
            <person name="Wang J."/>
            <person name="Liu J."/>
        </authorList>
    </citation>
    <scope>NUCLEOTIDE SEQUENCE [LARGE SCALE GENOMIC DNA]</scope>
    <source>
        <strain evidence="2">yakQH1</strain>
    </source>
</reference>
<feature type="non-terminal residue" evidence="1">
    <location>
        <position position="1"/>
    </location>
</feature>
<gene>
    <name evidence="1" type="ORF">M91_05868</name>
</gene>
<dbReference type="Proteomes" id="UP000011080">
    <property type="component" value="Unassembled WGS sequence"/>
</dbReference>
<name>L8HTS9_9CETA</name>
<dbReference type="EMBL" id="JH882982">
    <property type="protein sequence ID" value="ELR47685.1"/>
    <property type="molecule type" value="Genomic_DNA"/>
</dbReference>
<protein>
    <submittedName>
        <fullName evidence="1">Uncharacterized protein</fullName>
    </submittedName>
</protein>
<sequence>CGSGVWVQLAGLCSGSYKAIIRMLARLIGRLDWGRICFQVCASCERDSFPCSC</sequence>
<proteinExistence type="predicted"/>
<organism evidence="1 2">
    <name type="scientific">Bos mutus</name>
    <name type="common">wild yak</name>
    <dbReference type="NCBI Taxonomy" id="72004"/>
    <lineage>
        <taxon>Eukaryota</taxon>
        <taxon>Metazoa</taxon>
        <taxon>Chordata</taxon>
        <taxon>Craniata</taxon>
        <taxon>Vertebrata</taxon>
        <taxon>Euteleostomi</taxon>
        <taxon>Mammalia</taxon>
        <taxon>Eutheria</taxon>
        <taxon>Laurasiatheria</taxon>
        <taxon>Artiodactyla</taxon>
        <taxon>Ruminantia</taxon>
        <taxon>Pecora</taxon>
        <taxon>Bovidae</taxon>
        <taxon>Bovinae</taxon>
        <taxon>Bos</taxon>
    </lineage>
</organism>
<dbReference type="AlphaFoldDB" id="L8HTS9"/>
<feature type="non-terminal residue" evidence="1">
    <location>
        <position position="53"/>
    </location>
</feature>
<evidence type="ECO:0000313" key="1">
    <source>
        <dbReference type="EMBL" id="ELR47685.1"/>
    </source>
</evidence>